<comment type="caution">
    <text evidence="1">The sequence shown here is derived from an EMBL/GenBank/DDBJ whole genome shotgun (WGS) entry which is preliminary data.</text>
</comment>
<proteinExistence type="predicted"/>
<evidence type="ECO:0000313" key="1">
    <source>
        <dbReference type="EMBL" id="MED6107062.1"/>
    </source>
</evidence>
<accession>A0ABU6Q5F1</accession>
<sequence length="250" mass="28449">MTCPITYRSDRVSRQLRWDEDPKNVEFAFYPIEDLMKKVLFQIVLPEYDPCLITPSDRVGGVTMEYVSYLKCVKKQIKQYEGYFSVEMKSILVLVKHLYFMTGNLSPTTIASNVPSFAWMLGVTNLNHPQGESLMILPLRLNRTSEASCKHKSPRLLGKMKRIPDTPDDLVSVDDEDSKDEDNRGFLTLSTIGGVSASCMDSRYPFQVSNSSNLTKESLVVTLCDSAHNEFQYFHVDVHALFYCFASLNP</sequence>
<dbReference type="EMBL" id="JASCZI010000025">
    <property type="protein sequence ID" value="MED6107062.1"/>
    <property type="molecule type" value="Genomic_DNA"/>
</dbReference>
<reference evidence="1 2" key="1">
    <citation type="journal article" date="2023" name="Plants (Basel)">
        <title>Bridging the Gap: Combining Genomics and Transcriptomics Approaches to Understand Stylosanthes scabra, an Orphan Legume from the Brazilian Caatinga.</title>
        <authorList>
            <person name="Ferreira-Neto J.R.C."/>
            <person name="da Silva M.D."/>
            <person name="Binneck E."/>
            <person name="de Melo N.F."/>
            <person name="da Silva R.H."/>
            <person name="de Melo A.L.T.M."/>
            <person name="Pandolfi V."/>
            <person name="Bustamante F.O."/>
            <person name="Brasileiro-Vidal A.C."/>
            <person name="Benko-Iseppon A.M."/>
        </authorList>
    </citation>
    <scope>NUCLEOTIDE SEQUENCE [LARGE SCALE GENOMIC DNA]</scope>
    <source>
        <tissue evidence="1">Leaves</tissue>
    </source>
</reference>
<evidence type="ECO:0000313" key="2">
    <source>
        <dbReference type="Proteomes" id="UP001341840"/>
    </source>
</evidence>
<keyword evidence="2" id="KW-1185">Reference proteome</keyword>
<name>A0ABU6Q5F1_9FABA</name>
<protein>
    <submittedName>
        <fullName evidence="1">Uncharacterized protein</fullName>
    </submittedName>
</protein>
<dbReference type="Proteomes" id="UP001341840">
    <property type="component" value="Unassembled WGS sequence"/>
</dbReference>
<gene>
    <name evidence="1" type="ORF">PIB30_010508</name>
</gene>
<organism evidence="1 2">
    <name type="scientific">Stylosanthes scabra</name>
    <dbReference type="NCBI Taxonomy" id="79078"/>
    <lineage>
        <taxon>Eukaryota</taxon>
        <taxon>Viridiplantae</taxon>
        <taxon>Streptophyta</taxon>
        <taxon>Embryophyta</taxon>
        <taxon>Tracheophyta</taxon>
        <taxon>Spermatophyta</taxon>
        <taxon>Magnoliopsida</taxon>
        <taxon>eudicotyledons</taxon>
        <taxon>Gunneridae</taxon>
        <taxon>Pentapetalae</taxon>
        <taxon>rosids</taxon>
        <taxon>fabids</taxon>
        <taxon>Fabales</taxon>
        <taxon>Fabaceae</taxon>
        <taxon>Papilionoideae</taxon>
        <taxon>50 kb inversion clade</taxon>
        <taxon>dalbergioids sensu lato</taxon>
        <taxon>Dalbergieae</taxon>
        <taxon>Pterocarpus clade</taxon>
        <taxon>Stylosanthes</taxon>
    </lineage>
</organism>